<reference evidence="4 5" key="1">
    <citation type="journal article" date="2023" name="G3 (Bethesda)">
        <title>A chromosome-level genome assembly of Zasmidium syzygii isolated from banana leaves.</title>
        <authorList>
            <person name="van Westerhoven A.C."/>
            <person name="Mehrabi R."/>
            <person name="Talebi R."/>
            <person name="Steentjes M.B.F."/>
            <person name="Corcolon B."/>
            <person name="Chong P.A."/>
            <person name="Kema G.H.J."/>
            <person name="Seidl M.F."/>
        </authorList>
    </citation>
    <scope>NUCLEOTIDE SEQUENCE [LARGE SCALE GENOMIC DNA]</scope>
    <source>
        <strain evidence="4 5">P124</strain>
    </source>
</reference>
<organism evidence="4 5">
    <name type="scientific">Zasmidium cellare</name>
    <name type="common">Wine cellar mold</name>
    <name type="synonym">Racodium cellare</name>
    <dbReference type="NCBI Taxonomy" id="395010"/>
    <lineage>
        <taxon>Eukaryota</taxon>
        <taxon>Fungi</taxon>
        <taxon>Dikarya</taxon>
        <taxon>Ascomycota</taxon>
        <taxon>Pezizomycotina</taxon>
        <taxon>Dothideomycetes</taxon>
        <taxon>Dothideomycetidae</taxon>
        <taxon>Mycosphaerellales</taxon>
        <taxon>Mycosphaerellaceae</taxon>
        <taxon>Zasmidium</taxon>
    </lineage>
</organism>
<protein>
    <recommendedName>
        <fullName evidence="3">Xylanolytic transcriptional activator regulatory domain-containing protein</fullName>
    </recommendedName>
</protein>
<feature type="region of interest" description="Disordered" evidence="2">
    <location>
        <begin position="225"/>
        <end position="254"/>
    </location>
</feature>
<evidence type="ECO:0000256" key="2">
    <source>
        <dbReference type="SAM" id="MobiDB-lite"/>
    </source>
</evidence>
<name>A0ABR0E2D8_ZASCE</name>
<dbReference type="InterPro" id="IPR007219">
    <property type="entry name" value="XnlR_reg_dom"/>
</dbReference>
<comment type="caution">
    <text evidence="4">The sequence shown here is derived from an EMBL/GenBank/DDBJ whole genome shotgun (WGS) entry which is preliminary data.</text>
</comment>
<sequence length="990" mass="110091">MARSDSAKLMQLNQSSPTAGGGPSDRLGINPSVCRQAWKLTCHPLPPKTAANNASKSATDEADRVKKRRKGVALVACNTCRRRKQALRTYSAEENDRSVLAANRRASTAPTTLNVHKRRDELHHRNLALEAKVSAFKSLFRHLQGQTPEEVQRVIRDVADGRDPAEALARSRNSLSLQVCTEATLARAASPVLQSKLSFFLNVSYPAAFPTYDLRQAESASRGIYSPAQSPQLPSPAQSPQVLPPPDLETGPDRPLPLCDQHLARLDASFWTEVAITNDDLAKTLSVFFKIDHPLFGCFDVDLFIRDLVAKRATICSSLLVSAVSYWASHLYRSTEASLYVSRFRDEALRRLNAATPTERMDFKTVAAATCIHIALLFDGLAKVADDVQASILDMTKTQQLFGDPHDVPTLHGNGDEEADQLRAISHVAWGVFNHTTYEIVLSTIPGNGGALAQDPLTGSIIEHSLPDYMRQTFPAVCQFFLLVNQIALLYDSGPAPHASLRSMKSMADVSPTFGTMIQGFIMLAVNKGYLTLVEARKAKKAFTPVPPSADGKLSLTTPDEGTAQELFRQIRNDHTAGKVLKAMQLRNVPQDVINANEQWLLQQDTTTKLDLPSREALKPLRDTIVSLEALTGLIANSNSSIPRAIPYNALDEVEEEQPLFWIPAQKWTTIEISDWAMSHLVSVFLVFLNPYFRYVEQDLFLQAIRRGKESTYCTPLLVNAILAFASLFSDIDEAFAHPRQLLTRGEHFHDEGMRLWAMENGKTSIANLQALMLLSAESGIRGKDNAGVSLITTAVTLDSIFATTTVSSTPTSQEGRAFRRARNALAWNINHVHATYRLAMSRNAERGDKPVPFNRDVLFVERCKLTRYMWEISNMRAMRTRHGRARLWQTAQDLSQRYRDWLESLPPSIQYSEDIPAGLYEFHSQIRCVSMTLHDEAYALLFETTTPPQDQDPAIPIEDDHLPDKPTIKAALRRHALNSALSAATILRD</sequence>
<gene>
    <name evidence="4" type="ORF">PRZ48_013628</name>
</gene>
<dbReference type="PANTHER" id="PTHR47256:SF3">
    <property type="entry name" value="ZN(II)2CYS6 TRANSCRIPTION FACTOR (EUROFUNG)"/>
    <property type="match status" value="1"/>
</dbReference>
<keyword evidence="1" id="KW-0539">Nucleus</keyword>
<dbReference type="CDD" id="cd12148">
    <property type="entry name" value="fungal_TF_MHR"/>
    <property type="match status" value="1"/>
</dbReference>
<evidence type="ECO:0000313" key="5">
    <source>
        <dbReference type="Proteomes" id="UP001305779"/>
    </source>
</evidence>
<accession>A0ABR0E2D8</accession>
<feature type="region of interest" description="Disordered" evidence="2">
    <location>
        <begin position="1"/>
        <end position="28"/>
    </location>
</feature>
<dbReference type="Pfam" id="PF04082">
    <property type="entry name" value="Fungal_trans"/>
    <property type="match status" value="1"/>
</dbReference>
<evidence type="ECO:0000256" key="1">
    <source>
        <dbReference type="ARBA" id="ARBA00023242"/>
    </source>
</evidence>
<evidence type="ECO:0000259" key="3">
    <source>
        <dbReference type="Pfam" id="PF04082"/>
    </source>
</evidence>
<feature type="domain" description="Xylanolytic transcriptional activator regulatory" evidence="3">
    <location>
        <begin position="683"/>
        <end position="776"/>
    </location>
</feature>
<dbReference type="Proteomes" id="UP001305779">
    <property type="component" value="Unassembled WGS sequence"/>
</dbReference>
<keyword evidence="5" id="KW-1185">Reference proteome</keyword>
<proteinExistence type="predicted"/>
<feature type="compositionally biased region" description="Low complexity" evidence="2">
    <location>
        <begin position="226"/>
        <end position="241"/>
    </location>
</feature>
<feature type="region of interest" description="Disordered" evidence="2">
    <location>
        <begin position="45"/>
        <end position="66"/>
    </location>
</feature>
<dbReference type="InterPro" id="IPR053187">
    <property type="entry name" value="Notoamide_regulator"/>
</dbReference>
<dbReference type="EMBL" id="JAXOVC010000012">
    <property type="protein sequence ID" value="KAK4495298.1"/>
    <property type="molecule type" value="Genomic_DNA"/>
</dbReference>
<dbReference type="PANTHER" id="PTHR47256">
    <property type="entry name" value="ZN(II)2CYS6 TRANSCRIPTION FACTOR (EUROFUNG)-RELATED"/>
    <property type="match status" value="1"/>
</dbReference>
<evidence type="ECO:0000313" key="4">
    <source>
        <dbReference type="EMBL" id="KAK4495298.1"/>
    </source>
</evidence>